<keyword evidence="2" id="KW-1185">Reference proteome</keyword>
<dbReference type="EMBL" id="JAYMYS010000001">
    <property type="protein sequence ID" value="KAK7409767.1"/>
    <property type="molecule type" value="Genomic_DNA"/>
</dbReference>
<proteinExistence type="predicted"/>
<protein>
    <submittedName>
        <fullName evidence="1">Uncharacterized protein</fullName>
    </submittedName>
</protein>
<evidence type="ECO:0000313" key="1">
    <source>
        <dbReference type="EMBL" id="KAK7409767.1"/>
    </source>
</evidence>
<reference evidence="1 2" key="1">
    <citation type="submission" date="2024-01" db="EMBL/GenBank/DDBJ databases">
        <title>The genomes of 5 underutilized Papilionoideae crops provide insights into root nodulation and disease resistanc.</title>
        <authorList>
            <person name="Jiang F."/>
        </authorList>
    </citation>
    <scope>NUCLEOTIDE SEQUENCE [LARGE SCALE GENOMIC DNA]</scope>
    <source>
        <strain evidence="1">DUOXIRENSHENG_FW03</strain>
        <tissue evidence="1">Leaves</tissue>
    </source>
</reference>
<dbReference type="AlphaFoldDB" id="A0AAN9SWN8"/>
<dbReference type="Proteomes" id="UP001386955">
    <property type="component" value="Unassembled WGS sequence"/>
</dbReference>
<name>A0AAN9SWN8_PSOTE</name>
<evidence type="ECO:0000313" key="2">
    <source>
        <dbReference type="Proteomes" id="UP001386955"/>
    </source>
</evidence>
<sequence>MAKRKDERKIYSVEEGECVPENDEREPSKSPTRAKYIYKMKQKRLGLLGVHTVSMGRQLNSEYHRHTVTGWQGFPLNRVSNWSRQNTAGNFNG</sequence>
<accession>A0AAN9SWN8</accession>
<gene>
    <name evidence="1" type="ORF">VNO78_00066</name>
</gene>
<organism evidence="1 2">
    <name type="scientific">Psophocarpus tetragonolobus</name>
    <name type="common">Winged bean</name>
    <name type="synonym">Dolichos tetragonolobus</name>
    <dbReference type="NCBI Taxonomy" id="3891"/>
    <lineage>
        <taxon>Eukaryota</taxon>
        <taxon>Viridiplantae</taxon>
        <taxon>Streptophyta</taxon>
        <taxon>Embryophyta</taxon>
        <taxon>Tracheophyta</taxon>
        <taxon>Spermatophyta</taxon>
        <taxon>Magnoliopsida</taxon>
        <taxon>eudicotyledons</taxon>
        <taxon>Gunneridae</taxon>
        <taxon>Pentapetalae</taxon>
        <taxon>rosids</taxon>
        <taxon>fabids</taxon>
        <taxon>Fabales</taxon>
        <taxon>Fabaceae</taxon>
        <taxon>Papilionoideae</taxon>
        <taxon>50 kb inversion clade</taxon>
        <taxon>NPAAA clade</taxon>
        <taxon>indigoferoid/millettioid clade</taxon>
        <taxon>Phaseoleae</taxon>
        <taxon>Psophocarpus</taxon>
    </lineage>
</organism>
<comment type="caution">
    <text evidence="1">The sequence shown here is derived from an EMBL/GenBank/DDBJ whole genome shotgun (WGS) entry which is preliminary data.</text>
</comment>